<dbReference type="Pfam" id="PF07992">
    <property type="entry name" value="Pyr_redox_2"/>
    <property type="match status" value="1"/>
</dbReference>
<dbReference type="GO" id="GO:0050660">
    <property type="term" value="F:flavin adenine dinucleotide binding"/>
    <property type="evidence" value="ECO:0007669"/>
    <property type="project" value="TreeGrafter"/>
</dbReference>
<organism evidence="7 8">
    <name type="scientific">Candidatus Sysuiplasma superficiale</name>
    <dbReference type="NCBI Taxonomy" id="2823368"/>
    <lineage>
        <taxon>Archaea</taxon>
        <taxon>Methanobacteriati</taxon>
        <taxon>Thermoplasmatota</taxon>
        <taxon>Thermoplasmata</taxon>
        <taxon>Candidatus Sysuiplasmatales</taxon>
        <taxon>Candidatus Sysuiplasmataceae</taxon>
        <taxon>Candidatus Sysuiplasma</taxon>
    </lineage>
</organism>
<evidence type="ECO:0000259" key="5">
    <source>
        <dbReference type="Pfam" id="PF02852"/>
    </source>
</evidence>
<keyword evidence="7" id="KW-0560">Oxidoreductase</keyword>
<dbReference type="SUPFAM" id="SSF51905">
    <property type="entry name" value="FAD/NAD(P)-binding domain"/>
    <property type="match status" value="1"/>
</dbReference>
<sequence>MEKTDVITIGAGGGAYPGAFELSRANRKVVMVDIKGVTSGNCLSEGCIPSKTVRETAVMFSRSRRFASYGIDGKIFVDYSKIVEHKDAVQQARYAMHERELSSFPGLELVKGMAEIQDDHHVLVHTESGDKEYSADYIIIASGSESWRPSIEGIERCIDSRDIFSLNPTLRQVPESLTVIGGGYIGLETASMFAALGSKVTLLEFMPRVLSNMDEDFVSGLVSLLDPSIEILTSASVTRVVDDGKAKRTSFTLNGKEREVESDVVLCATGRRPVIPEGADRIGIRRTKNGITVDASMRTNIDNIYATGDVNGLKPLFHAAVRMSLVAAHNILSGRKTSDYVDLLSIPTTVFTIPAGAVVGVTRKEASGIRLIEGHYRFEGDSRAQIFGETEGEIRLFFDAMTTKLVGGWVMGIDAGNLIGEIAAALSLGAKAIDLANMSNQHPMASEGISSAAREVV</sequence>
<keyword evidence="2" id="KW-0285">Flavoprotein</keyword>
<reference evidence="7" key="1">
    <citation type="submission" date="2021-04" db="EMBL/GenBank/DDBJ databases">
        <title>Genomic insights into ecological role and evolution of a novel Thermoplasmata order Candidatus Sysuiplasmatales.</title>
        <authorList>
            <person name="Yuan Y."/>
        </authorList>
    </citation>
    <scope>NUCLEOTIDE SEQUENCE</scope>
    <source>
        <strain evidence="7">YP2-bin.285</strain>
    </source>
</reference>
<accession>A0A8J8CB47</accession>
<dbReference type="PIRSF" id="PIRSF000350">
    <property type="entry name" value="Mercury_reductase_MerA"/>
    <property type="match status" value="1"/>
</dbReference>
<evidence type="ECO:0000256" key="4">
    <source>
        <dbReference type="ARBA" id="ARBA00023027"/>
    </source>
</evidence>
<dbReference type="SUPFAM" id="SSF55424">
    <property type="entry name" value="FAD/NAD-linked reductases, dimerisation (C-terminal) domain"/>
    <property type="match status" value="1"/>
</dbReference>
<dbReference type="InterPro" id="IPR050151">
    <property type="entry name" value="Class-I_Pyr_Nuc-Dis_Oxidored"/>
</dbReference>
<dbReference type="Gene3D" id="3.30.390.30">
    <property type="match status" value="1"/>
</dbReference>
<dbReference type="PRINTS" id="PR00368">
    <property type="entry name" value="FADPNR"/>
</dbReference>
<dbReference type="InterPro" id="IPR001100">
    <property type="entry name" value="Pyr_nuc-diS_OxRdtase"/>
</dbReference>
<keyword evidence="3" id="KW-0274">FAD</keyword>
<dbReference type="NCBIfam" id="NF004943">
    <property type="entry name" value="PRK06292.2-1"/>
    <property type="match status" value="1"/>
</dbReference>
<evidence type="ECO:0000256" key="1">
    <source>
        <dbReference type="ARBA" id="ARBA00007532"/>
    </source>
</evidence>
<evidence type="ECO:0000256" key="2">
    <source>
        <dbReference type="ARBA" id="ARBA00022630"/>
    </source>
</evidence>
<dbReference type="PRINTS" id="PR00411">
    <property type="entry name" value="PNDRDTASEI"/>
</dbReference>
<evidence type="ECO:0000313" key="8">
    <source>
        <dbReference type="Proteomes" id="UP000716004"/>
    </source>
</evidence>
<keyword evidence="4" id="KW-0520">NAD</keyword>
<dbReference type="InterPro" id="IPR016156">
    <property type="entry name" value="FAD/NAD-linked_Rdtase_dimer_sf"/>
</dbReference>
<gene>
    <name evidence="7" type="ORF">J9259_04445</name>
</gene>
<comment type="similarity">
    <text evidence="1">Belongs to the class-I pyridine nucleotide-disulfide oxidoreductase family.</text>
</comment>
<evidence type="ECO:0000256" key="3">
    <source>
        <dbReference type="ARBA" id="ARBA00022827"/>
    </source>
</evidence>
<dbReference type="GO" id="GO:0004148">
    <property type="term" value="F:dihydrolipoyl dehydrogenase (NADH) activity"/>
    <property type="evidence" value="ECO:0007669"/>
    <property type="project" value="UniProtKB-EC"/>
</dbReference>
<dbReference type="PANTHER" id="PTHR22912:SF151">
    <property type="entry name" value="DIHYDROLIPOYL DEHYDROGENASE, MITOCHONDRIAL"/>
    <property type="match status" value="1"/>
</dbReference>
<dbReference type="InterPro" id="IPR004099">
    <property type="entry name" value="Pyr_nucl-diS_OxRdtase_dimer"/>
</dbReference>
<dbReference type="GO" id="GO:0006103">
    <property type="term" value="P:2-oxoglutarate metabolic process"/>
    <property type="evidence" value="ECO:0007669"/>
    <property type="project" value="TreeGrafter"/>
</dbReference>
<dbReference type="AlphaFoldDB" id="A0A8J8CB47"/>
<dbReference type="Pfam" id="PF02852">
    <property type="entry name" value="Pyr_redox_dim"/>
    <property type="match status" value="1"/>
</dbReference>
<dbReference type="InterPro" id="IPR036188">
    <property type="entry name" value="FAD/NAD-bd_sf"/>
</dbReference>
<dbReference type="EMBL" id="JAGVSJ010000008">
    <property type="protein sequence ID" value="MBX8631754.1"/>
    <property type="molecule type" value="Genomic_DNA"/>
</dbReference>
<feature type="domain" description="Pyridine nucleotide-disulphide oxidoreductase dimerisation" evidence="5">
    <location>
        <begin position="346"/>
        <end position="452"/>
    </location>
</feature>
<evidence type="ECO:0000259" key="6">
    <source>
        <dbReference type="Pfam" id="PF07992"/>
    </source>
</evidence>
<name>A0A8J8CB47_9ARCH</name>
<evidence type="ECO:0000313" key="7">
    <source>
        <dbReference type="EMBL" id="MBX8631754.1"/>
    </source>
</evidence>
<proteinExistence type="inferred from homology"/>
<comment type="caution">
    <text evidence="7">The sequence shown here is derived from an EMBL/GenBank/DDBJ whole genome shotgun (WGS) entry which is preliminary data.</text>
</comment>
<dbReference type="PANTHER" id="PTHR22912">
    <property type="entry name" value="DISULFIDE OXIDOREDUCTASE"/>
    <property type="match status" value="1"/>
</dbReference>
<protein>
    <submittedName>
        <fullName evidence="7">Dihydrolipoyl dehydrogenase</fullName>
        <ecNumber evidence="7">1.8.1.4</ecNumber>
    </submittedName>
</protein>
<dbReference type="InterPro" id="IPR023753">
    <property type="entry name" value="FAD/NAD-binding_dom"/>
</dbReference>
<dbReference type="Gene3D" id="3.50.50.60">
    <property type="entry name" value="FAD/NAD(P)-binding domain"/>
    <property type="match status" value="2"/>
</dbReference>
<feature type="domain" description="FAD/NAD(P)-binding" evidence="6">
    <location>
        <begin position="5"/>
        <end position="323"/>
    </location>
</feature>
<dbReference type="EC" id="1.8.1.4" evidence="7"/>
<dbReference type="Proteomes" id="UP000716004">
    <property type="component" value="Unassembled WGS sequence"/>
</dbReference>